<evidence type="ECO:0000313" key="8">
    <source>
        <dbReference type="EMBL" id="CRL02776.1"/>
    </source>
</evidence>
<sequence length="244" mass="29327">MTTLFWMDFSDDSYNRTTLWRMLVFFILYVSCYKLLRKKLKESPEYCCRLVTFAHGLIASTVSCCYIMLPALGYYKVDSIPSPFILSHSMGFFMFDLFWCFAHGETWVMYFHHILTVTGLFYYLFKLEKQYFIVYAIGLTEFTNPLLQTRWFLKHYDMRDTWTFKIVEYLFFISFYAIRLIVLSYYSYEGWFNESLGFTTDDLIFTTLGALTGYALAYQMASYIVYQVKKTRKEEQEEQKLKEQ</sequence>
<comment type="subcellular location">
    <subcellularLocation>
        <location evidence="1">Membrane</location>
        <topology evidence="1">Multi-pass membrane protein</topology>
    </subcellularLocation>
</comment>
<dbReference type="Proteomes" id="UP000183832">
    <property type="component" value="Unassembled WGS sequence"/>
</dbReference>
<protein>
    <submittedName>
        <fullName evidence="8">CLUMA_CG015825, isoform A</fullName>
    </submittedName>
</protein>
<organism evidence="8 9">
    <name type="scientific">Clunio marinus</name>
    <dbReference type="NCBI Taxonomy" id="568069"/>
    <lineage>
        <taxon>Eukaryota</taxon>
        <taxon>Metazoa</taxon>
        <taxon>Ecdysozoa</taxon>
        <taxon>Arthropoda</taxon>
        <taxon>Hexapoda</taxon>
        <taxon>Insecta</taxon>
        <taxon>Pterygota</taxon>
        <taxon>Neoptera</taxon>
        <taxon>Endopterygota</taxon>
        <taxon>Diptera</taxon>
        <taxon>Nematocera</taxon>
        <taxon>Chironomoidea</taxon>
        <taxon>Chironomidae</taxon>
        <taxon>Clunio</taxon>
    </lineage>
</organism>
<feature type="domain" description="TLC" evidence="7">
    <location>
        <begin position="41"/>
        <end position="236"/>
    </location>
</feature>
<evidence type="ECO:0000259" key="7">
    <source>
        <dbReference type="PROSITE" id="PS50922"/>
    </source>
</evidence>
<keyword evidence="4 5" id="KW-0472">Membrane</keyword>
<keyword evidence="2 5" id="KW-0812">Transmembrane</keyword>
<dbReference type="AlphaFoldDB" id="A0A1J1IRJ7"/>
<evidence type="ECO:0000256" key="4">
    <source>
        <dbReference type="ARBA" id="ARBA00023136"/>
    </source>
</evidence>
<evidence type="ECO:0000256" key="3">
    <source>
        <dbReference type="ARBA" id="ARBA00022989"/>
    </source>
</evidence>
<dbReference type="InterPro" id="IPR042512">
    <property type="entry name" value="TLCD5"/>
</dbReference>
<feature type="transmembrane region" description="Helical" evidence="6">
    <location>
        <begin position="48"/>
        <end position="69"/>
    </location>
</feature>
<dbReference type="SMART" id="SM00724">
    <property type="entry name" value="TLC"/>
    <property type="match status" value="1"/>
</dbReference>
<keyword evidence="3 6" id="KW-1133">Transmembrane helix</keyword>
<dbReference type="STRING" id="568069.A0A1J1IRJ7"/>
<dbReference type="GO" id="GO:0016020">
    <property type="term" value="C:membrane"/>
    <property type="evidence" value="ECO:0007669"/>
    <property type="project" value="UniProtKB-SubCell"/>
</dbReference>
<feature type="transmembrane region" description="Helical" evidence="6">
    <location>
        <begin position="20"/>
        <end position="36"/>
    </location>
</feature>
<dbReference type="Pfam" id="PF03798">
    <property type="entry name" value="TRAM_LAG1_CLN8"/>
    <property type="match status" value="1"/>
</dbReference>
<name>A0A1J1IRJ7_9DIPT</name>
<feature type="transmembrane region" description="Helical" evidence="6">
    <location>
        <begin position="203"/>
        <end position="226"/>
    </location>
</feature>
<evidence type="ECO:0000313" key="9">
    <source>
        <dbReference type="Proteomes" id="UP000183832"/>
    </source>
</evidence>
<dbReference type="EMBL" id="CVRI01000058">
    <property type="protein sequence ID" value="CRL02776.1"/>
    <property type="molecule type" value="Genomic_DNA"/>
</dbReference>
<evidence type="ECO:0000256" key="2">
    <source>
        <dbReference type="ARBA" id="ARBA00022692"/>
    </source>
</evidence>
<gene>
    <name evidence="8" type="ORF">CLUMA_CG015825</name>
</gene>
<dbReference type="InterPro" id="IPR006634">
    <property type="entry name" value="TLC-dom"/>
</dbReference>
<evidence type="ECO:0000256" key="5">
    <source>
        <dbReference type="PROSITE-ProRule" id="PRU00205"/>
    </source>
</evidence>
<dbReference type="PROSITE" id="PS50922">
    <property type="entry name" value="TLC"/>
    <property type="match status" value="1"/>
</dbReference>
<keyword evidence="9" id="KW-1185">Reference proteome</keyword>
<reference evidence="8 9" key="1">
    <citation type="submission" date="2015-04" db="EMBL/GenBank/DDBJ databases">
        <authorList>
            <person name="Syromyatnikov M.Y."/>
            <person name="Popov V.N."/>
        </authorList>
    </citation>
    <scope>NUCLEOTIDE SEQUENCE [LARGE SCALE GENOMIC DNA]</scope>
</reference>
<evidence type="ECO:0000256" key="6">
    <source>
        <dbReference type="SAM" id="Phobius"/>
    </source>
</evidence>
<feature type="transmembrane region" description="Helical" evidence="6">
    <location>
        <begin position="169"/>
        <end position="188"/>
    </location>
</feature>
<feature type="transmembrane region" description="Helical" evidence="6">
    <location>
        <begin position="107"/>
        <end position="125"/>
    </location>
</feature>
<feature type="transmembrane region" description="Helical" evidence="6">
    <location>
        <begin position="131"/>
        <end position="148"/>
    </location>
</feature>
<dbReference type="PANTHER" id="PTHR31898">
    <property type="entry name" value="TRANSMEMBRANE PROTEIN 136"/>
    <property type="match status" value="1"/>
</dbReference>
<evidence type="ECO:0000256" key="1">
    <source>
        <dbReference type="ARBA" id="ARBA00004141"/>
    </source>
</evidence>
<dbReference type="PANTHER" id="PTHR31898:SF1">
    <property type="entry name" value="TLC DOMAIN-CONTAINING PROTEIN 5"/>
    <property type="match status" value="1"/>
</dbReference>
<proteinExistence type="predicted"/>
<accession>A0A1J1IRJ7</accession>
<feature type="transmembrane region" description="Helical" evidence="6">
    <location>
        <begin position="81"/>
        <end position="100"/>
    </location>
</feature>
<dbReference type="OrthoDB" id="506011at2759"/>